<feature type="compositionally biased region" description="Low complexity" evidence="3">
    <location>
        <begin position="281"/>
        <end position="353"/>
    </location>
</feature>
<sequence length="461" mass="51622">MSSFAALMALSATQTRESEAAVQSALAQRQRKEAQRRKEQEERDRRERELEVKMRLKRLEEEKREQERQRRQEQEREARERERRRREEEERDRLRYGPKKPASRTDSKGYPLSGAIMRRGRSSSSDDESSAANALTREEKRKRRMELELRHGQTTRRSTHSSGYGKADKQLPGGAVDITTTATGTNNASSVPNNSLSVRQRLASTPAMLIKLNVNKRDTRTIDEILQDRAKAKANVLQGEQAKEFSDWFGKGKTVAKKDSSQTDSASTSRAHTPAATSAKVASGSASPAGRPPSVSKPTAPAPTFKPAAAGQRPTVAKNASVKSAASNSAKSTVASSRSTVASSKFSVSSYKPPLKKRPRSPSLSPSPSPPSKKRGSVPNDISSEIWKLFGKDRSRYVADDVFSDDDMEAGASDLEREEMRSARIAKREDELAMEEERRHEEEKRRKRREKELREKQRISS</sequence>
<comment type="similarity">
    <text evidence="1">Belongs to the SPT2 family.</text>
</comment>
<dbReference type="GeneID" id="63825692"/>
<proteinExistence type="inferred from homology"/>
<evidence type="ECO:0000313" key="5">
    <source>
        <dbReference type="Proteomes" id="UP000076871"/>
    </source>
</evidence>
<dbReference type="GO" id="GO:0006360">
    <property type="term" value="P:transcription by RNA polymerase I"/>
    <property type="evidence" value="ECO:0007669"/>
    <property type="project" value="TreeGrafter"/>
</dbReference>
<feature type="compositionally biased region" description="Low complexity" evidence="3">
    <location>
        <begin position="179"/>
        <end position="190"/>
    </location>
</feature>
<feature type="region of interest" description="Disordered" evidence="3">
    <location>
        <begin position="1"/>
        <end position="195"/>
    </location>
</feature>
<dbReference type="EMBL" id="KV427618">
    <property type="protein sequence ID" value="KZT07679.1"/>
    <property type="molecule type" value="Genomic_DNA"/>
</dbReference>
<dbReference type="GO" id="GO:0005730">
    <property type="term" value="C:nucleolus"/>
    <property type="evidence" value="ECO:0007669"/>
    <property type="project" value="TreeGrafter"/>
</dbReference>
<keyword evidence="5" id="KW-1185">Reference proteome</keyword>
<gene>
    <name evidence="4" type="ORF">LAESUDRAFT_724664</name>
</gene>
<feature type="region of interest" description="Disordered" evidence="3">
    <location>
        <begin position="398"/>
        <end position="461"/>
    </location>
</feature>
<feature type="compositionally biased region" description="Polar residues" evidence="3">
    <location>
        <begin position="262"/>
        <end position="271"/>
    </location>
</feature>
<protein>
    <recommendedName>
        <fullName evidence="6">SPT2-domain-containing protein</fullName>
    </recommendedName>
</protein>
<accession>A0A165ESQ3</accession>
<dbReference type="GO" id="GO:0006334">
    <property type="term" value="P:nucleosome assembly"/>
    <property type="evidence" value="ECO:0007669"/>
    <property type="project" value="TreeGrafter"/>
</dbReference>
<evidence type="ECO:0000256" key="3">
    <source>
        <dbReference type="SAM" id="MobiDB-lite"/>
    </source>
</evidence>
<dbReference type="RefSeq" id="XP_040765419.1">
    <property type="nucleotide sequence ID" value="XM_040908663.1"/>
</dbReference>
<feature type="compositionally biased region" description="Basic and acidic residues" evidence="3">
    <location>
        <begin position="414"/>
        <end position="461"/>
    </location>
</feature>
<dbReference type="Pfam" id="PF08243">
    <property type="entry name" value="SPT2"/>
    <property type="match status" value="1"/>
</dbReference>
<dbReference type="PANTHER" id="PTHR22691">
    <property type="entry name" value="YEAST SPT2-RELATED"/>
    <property type="match status" value="1"/>
</dbReference>
<evidence type="ECO:0000256" key="1">
    <source>
        <dbReference type="ARBA" id="ARBA00006461"/>
    </source>
</evidence>
<dbReference type="GO" id="GO:0003677">
    <property type="term" value="F:DNA binding"/>
    <property type="evidence" value="ECO:0007669"/>
    <property type="project" value="TreeGrafter"/>
</dbReference>
<evidence type="ECO:0000313" key="4">
    <source>
        <dbReference type="EMBL" id="KZT07679.1"/>
    </source>
</evidence>
<organism evidence="4 5">
    <name type="scientific">Laetiporus sulphureus 93-53</name>
    <dbReference type="NCBI Taxonomy" id="1314785"/>
    <lineage>
        <taxon>Eukaryota</taxon>
        <taxon>Fungi</taxon>
        <taxon>Dikarya</taxon>
        <taxon>Basidiomycota</taxon>
        <taxon>Agaricomycotina</taxon>
        <taxon>Agaricomycetes</taxon>
        <taxon>Polyporales</taxon>
        <taxon>Laetiporus</taxon>
    </lineage>
</organism>
<dbReference type="Proteomes" id="UP000076871">
    <property type="component" value="Unassembled WGS sequence"/>
</dbReference>
<dbReference type="InterPro" id="IPR013256">
    <property type="entry name" value="Chromatin_SPT2"/>
</dbReference>
<feature type="compositionally biased region" description="Basic and acidic residues" evidence="3">
    <location>
        <begin position="30"/>
        <end position="95"/>
    </location>
</feature>
<keyword evidence="2" id="KW-0175">Coiled coil</keyword>
<feature type="region of interest" description="Disordered" evidence="3">
    <location>
        <begin position="253"/>
        <end position="382"/>
    </location>
</feature>
<evidence type="ECO:0008006" key="6">
    <source>
        <dbReference type="Google" id="ProtNLM"/>
    </source>
</evidence>
<feature type="compositionally biased region" description="Low complexity" evidence="3">
    <location>
        <begin position="1"/>
        <end position="12"/>
    </location>
</feature>
<reference evidence="4 5" key="1">
    <citation type="journal article" date="2016" name="Mol. Biol. Evol.">
        <title>Comparative Genomics of Early-Diverging Mushroom-Forming Fungi Provides Insights into the Origins of Lignocellulose Decay Capabilities.</title>
        <authorList>
            <person name="Nagy L.G."/>
            <person name="Riley R."/>
            <person name="Tritt A."/>
            <person name="Adam C."/>
            <person name="Daum C."/>
            <person name="Floudas D."/>
            <person name="Sun H."/>
            <person name="Yadav J.S."/>
            <person name="Pangilinan J."/>
            <person name="Larsson K.H."/>
            <person name="Matsuura K."/>
            <person name="Barry K."/>
            <person name="Labutti K."/>
            <person name="Kuo R."/>
            <person name="Ohm R.A."/>
            <person name="Bhattacharya S.S."/>
            <person name="Shirouzu T."/>
            <person name="Yoshinaga Y."/>
            <person name="Martin F.M."/>
            <person name="Grigoriev I.V."/>
            <person name="Hibbett D.S."/>
        </authorList>
    </citation>
    <scope>NUCLEOTIDE SEQUENCE [LARGE SCALE GENOMIC DNA]</scope>
    <source>
        <strain evidence="4 5">93-53</strain>
    </source>
</reference>
<dbReference type="PANTHER" id="PTHR22691:SF8">
    <property type="entry name" value="PROTEIN SPT2 HOMOLOG"/>
    <property type="match status" value="1"/>
</dbReference>
<name>A0A165ESQ3_9APHY</name>
<dbReference type="SMART" id="SM00784">
    <property type="entry name" value="SPT2"/>
    <property type="match status" value="1"/>
</dbReference>
<dbReference type="InParanoid" id="A0A165ESQ3"/>
<evidence type="ECO:0000256" key="2">
    <source>
        <dbReference type="ARBA" id="ARBA00023054"/>
    </source>
</evidence>
<dbReference type="STRING" id="1314785.A0A165ESQ3"/>
<dbReference type="AlphaFoldDB" id="A0A165ESQ3"/>
<dbReference type="OrthoDB" id="6259853at2759"/>
<dbReference type="GO" id="GO:0042393">
    <property type="term" value="F:histone binding"/>
    <property type="evidence" value="ECO:0007669"/>
    <property type="project" value="TreeGrafter"/>
</dbReference>